<gene>
    <name evidence="3" type="ORF">Amac_098630</name>
</gene>
<dbReference type="PRINTS" id="PR00364">
    <property type="entry name" value="DISEASERSIST"/>
</dbReference>
<comment type="caution">
    <text evidence="3">The sequence shown here is derived from an EMBL/GenBank/DDBJ whole genome shotgun (WGS) entry which is preliminary data.</text>
</comment>
<dbReference type="Pfam" id="PF13424">
    <property type="entry name" value="TPR_12"/>
    <property type="match status" value="2"/>
</dbReference>
<evidence type="ECO:0000313" key="3">
    <source>
        <dbReference type="EMBL" id="GES16265.1"/>
    </source>
</evidence>
<dbReference type="InterPro" id="IPR053137">
    <property type="entry name" value="NLR-like"/>
</dbReference>
<evidence type="ECO:0000259" key="2">
    <source>
        <dbReference type="Pfam" id="PF13191"/>
    </source>
</evidence>
<dbReference type="SUPFAM" id="SSF52540">
    <property type="entry name" value="P-loop containing nucleoside triphosphate hydrolases"/>
    <property type="match status" value="1"/>
</dbReference>
<reference evidence="3 4" key="1">
    <citation type="submission" date="2019-10" db="EMBL/GenBank/DDBJ databases">
        <title>Whole genome shotgun sequence of Acrocarpospora macrocephala NBRC 16266.</title>
        <authorList>
            <person name="Ichikawa N."/>
            <person name="Kimura A."/>
            <person name="Kitahashi Y."/>
            <person name="Komaki H."/>
            <person name="Oguchi A."/>
        </authorList>
    </citation>
    <scope>NUCLEOTIDE SEQUENCE [LARGE SCALE GENOMIC DNA]</scope>
    <source>
        <strain evidence="3 4">NBRC 16266</strain>
    </source>
</reference>
<feature type="domain" description="Orc1-like AAA ATPase" evidence="2">
    <location>
        <begin position="65"/>
        <end position="135"/>
    </location>
</feature>
<dbReference type="Gene3D" id="3.40.50.300">
    <property type="entry name" value="P-loop containing nucleotide triphosphate hydrolases"/>
    <property type="match status" value="1"/>
</dbReference>
<dbReference type="GO" id="GO:0043531">
    <property type="term" value="F:ADP binding"/>
    <property type="evidence" value="ECO:0007669"/>
    <property type="project" value="InterPro"/>
</dbReference>
<dbReference type="SUPFAM" id="SSF48452">
    <property type="entry name" value="TPR-like"/>
    <property type="match status" value="3"/>
</dbReference>
<dbReference type="InterPro" id="IPR041664">
    <property type="entry name" value="AAA_16"/>
</dbReference>
<proteinExistence type="predicted"/>
<sequence length="824" mass="91328">MFRWLVRLMAGLTPGQARADIALDSEASGDATVINQGHGVINIHHPDPAPETPISIAVPQYAETRLRGRDELLARLTGAWSSPDSRVRILYGLGGCGKTTIVAELARRVSETVDVWWLSAADEDQWQSGIRALAQELGMGPVELQQGRRADELWKRLHAHRQQWLLIIDGADDLNVLTIEDRLRHGRGWLRPVHANSKGLVVVTTRDQGEEWPEDWCLRHRVPVLPTRHAAQVLMDYTKGRAGKRSEAAILADRLGGLPLALKLAGAYLAESTKRFRAAYAKPGAITSFAAYVTAVDTGKLDLGQPERKELSPKEARQLIRQTWELSLSLLDQREVPEARPILRLLACFADAPIPYQLLIRPELLRGTDIFPGLQDEHMAEVLACLEDFGLIDVLPDPVDEDAADTVRTVKLHVLVRDASRANAGVGIGRDERGFLALGRWLLSVAARNPEVATPEDPASWPLWGMLGPHCLEWLEAVAVGNEAHAAHEAAEVGLMTVHYLGARGSYALAEERLREVLAVQSGARGADQAQTLTIQHEMAGLIGVRGRYEEAEALFREVLANREAVLGAAHPDTLITRYELARILGIRGDYAEAERLFREVAAARATALGPEEPKTISASHGVAWVIGEMGRYAEAETLFRDVMVRRTHVLGSQDPHTLTTGYEVARMVLLQERYEDAEQLFRQLSKDLHDLLVNATGLPDRGAAQMTFRDLFSPRAALLGAERLDTLNLGPGPGRGQALEAAVTLVETLRIACEHILTADHPHTLHVRTWIAWLWSRQGQTWKARREYKAVLEARKWVLGEQHPATVRTEEELRRLSLSPDRN</sequence>
<name>A0A5M3X3E4_9ACTN</name>
<dbReference type="InterPro" id="IPR027417">
    <property type="entry name" value="P-loop_NTPase"/>
</dbReference>
<feature type="coiled-coil region" evidence="1">
    <location>
        <begin position="668"/>
        <end position="695"/>
    </location>
</feature>
<keyword evidence="1" id="KW-0175">Coiled coil</keyword>
<accession>A0A5M3X3E4</accession>
<dbReference type="Gene3D" id="1.25.40.10">
    <property type="entry name" value="Tetratricopeptide repeat domain"/>
    <property type="match status" value="2"/>
</dbReference>
<evidence type="ECO:0000313" key="4">
    <source>
        <dbReference type="Proteomes" id="UP000331127"/>
    </source>
</evidence>
<organism evidence="3 4">
    <name type="scientific">Acrocarpospora macrocephala</name>
    <dbReference type="NCBI Taxonomy" id="150177"/>
    <lineage>
        <taxon>Bacteria</taxon>
        <taxon>Bacillati</taxon>
        <taxon>Actinomycetota</taxon>
        <taxon>Actinomycetes</taxon>
        <taxon>Streptosporangiales</taxon>
        <taxon>Streptosporangiaceae</taxon>
        <taxon>Acrocarpospora</taxon>
    </lineage>
</organism>
<dbReference type="RefSeq" id="WP_170323044.1">
    <property type="nucleotide sequence ID" value="NZ_BLAE01000096.1"/>
</dbReference>
<dbReference type="EMBL" id="BLAE01000096">
    <property type="protein sequence ID" value="GES16265.1"/>
    <property type="molecule type" value="Genomic_DNA"/>
</dbReference>
<dbReference type="AlphaFoldDB" id="A0A5M3X3E4"/>
<dbReference type="Pfam" id="PF13191">
    <property type="entry name" value="AAA_16"/>
    <property type="match status" value="1"/>
</dbReference>
<dbReference type="PANTHER" id="PTHR46082:SF6">
    <property type="entry name" value="AAA+ ATPASE DOMAIN-CONTAINING PROTEIN-RELATED"/>
    <property type="match status" value="1"/>
</dbReference>
<evidence type="ECO:0000256" key="1">
    <source>
        <dbReference type="SAM" id="Coils"/>
    </source>
</evidence>
<dbReference type="InterPro" id="IPR011990">
    <property type="entry name" value="TPR-like_helical_dom_sf"/>
</dbReference>
<dbReference type="Proteomes" id="UP000331127">
    <property type="component" value="Unassembled WGS sequence"/>
</dbReference>
<keyword evidence="4" id="KW-1185">Reference proteome</keyword>
<dbReference type="PANTHER" id="PTHR46082">
    <property type="entry name" value="ATP/GTP-BINDING PROTEIN-RELATED"/>
    <property type="match status" value="1"/>
</dbReference>
<protein>
    <submittedName>
        <fullName evidence="3">ATP/GTP-binding protein</fullName>
    </submittedName>
</protein>